<name>A0AAD9NFM9_9ANNE</name>
<keyword evidence="3" id="KW-1185">Reference proteome</keyword>
<evidence type="ECO:0000256" key="1">
    <source>
        <dbReference type="SAM" id="MobiDB-lite"/>
    </source>
</evidence>
<proteinExistence type="predicted"/>
<organism evidence="2 3">
    <name type="scientific">Paralvinella palmiformis</name>
    <dbReference type="NCBI Taxonomy" id="53620"/>
    <lineage>
        <taxon>Eukaryota</taxon>
        <taxon>Metazoa</taxon>
        <taxon>Spiralia</taxon>
        <taxon>Lophotrochozoa</taxon>
        <taxon>Annelida</taxon>
        <taxon>Polychaeta</taxon>
        <taxon>Sedentaria</taxon>
        <taxon>Canalipalpata</taxon>
        <taxon>Terebellida</taxon>
        <taxon>Terebelliformia</taxon>
        <taxon>Alvinellidae</taxon>
        <taxon>Paralvinella</taxon>
    </lineage>
</organism>
<gene>
    <name evidence="2" type="ORF">LSH36_38g07006</name>
</gene>
<sequence>MESIPESPTGSPVFYRGISHLEIPIGFSKRNRSYSGHDDLSRYSLTSSIQTHESRVLRLCNKKYPLLNLGDNISSDSLNNKLPRRFENRSRDQFDHVIDSTNEDDLQKYDSGARTKDDVILRQECCRSVDSTDYSHIDYKVDDEDDDNDDGDDHNYNEDVQRKEDIKLGLNWAKKQLLSIREDDRQLLRQFIVIRFKVESLGCQLQRWNRAFSLTSCRDLSSIATLPRSPTNDTGEYRPHFRQRALSLRTPEIQYSSTILRHPRK</sequence>
<reference evidence="2" key="1">
    <citation type="journal article" date="2023" name="Mol. Biol. Evol.">
        <title>Third-Generation Sequencing Reveals the Adaptive Role of the Epigenome in Three Deep-Sea Polychaetes.</title>
        <authorList>
            <person name="Perez M."/>
            <person name="Aroh O."/>
            <person name="Sun Y."/>
            <person name="Lan Y."/>
            <person name="Juniper S.K."/>
            <person name="Young C.R."/>
            <person name="Angers B."/>
            <person name="Qian P.Y."/>
        </authorList>
    </citation>
    <scope>NUCLEOTIDE SEQUENCE</scope>
    <source>
        <strain evidence="2">P08H-3</strain>
    </source>
</reference>
<dbReference type="Proteomes" id="UP001208570">
    <property type="component" value="Unassembled WGS sequence"/>
</dbReference>
<feature type="region of interest" description="Disordered" evidence="1">
    <location>
        <begin position="137"/>
        <end position="157"/>
    </location>
</feature>
<feature type="compositionally biased region" description="Acidic residues" evidence="1">
    <location>
        <begin position="141"/>
        <end position="152"/>
    </location>
</feature>
<protein>
    <submittedName>
        <fullName evidence="2">Uncharacterized protein</fullName>
    </submittedName>
</protein>
<accession>A0AAD9NFM9</accession>
<comment type="caution">
    <text evidence="2">The sequence shown here is derived from an EMBL/GenBank/DDBJ whole genome shotgun (WGS) entry which is preliminary data.</text>
</comment>
<evidence type="ECO:0000313" key="2">
    <source>
        <dbReference type="EMBL" id="KAK2166541.1"/>
    </source>
</evidence>
<dbReference type="EMBL" id="JAODUP010000038">
    <property type="protein sequence ID" value="KAK2166541.1"/>
    <property type="molecule type" value="Genomic_DNA"/>
</dbReference>
<evidence type="ECO:0000313" key="3">
    <source>
        <dbReference type="Proteomes" id="UP001208570"/>
    </source>
</evidence>
<dbReference type="AlphaFoldDB" id="A0AAD9NFM9"/>